<organism evidence="2 3">
    <name type="scientific">Desulforamulus ferrireducens</name>
    <dbReference type="NCBI Taxonomy" id="1833852"/>
    <lineage>
        <taxon>Bacteria</taxon>
        <taxon>Bacillati</taxon>
        <taxon>Bacillota</taxon>
        <taxon>Clostridia</taxon>
        <taxon>Eubacteriales</taxon>
        <taxon>Peptococcaceae</taxon>
        <taxon>Desulforamulus</taxon>
    </lineage>
</organism>
<name>A0A1S6J0M7_9FIRM</name>
<evidence type="ECO:0000313" key="2">
    <source>
        <dbReference type="EMBL" id="AQS60567.1"/>
    </source>
</evidence>
<accession>A0A1S6J0M7</accession>
<keyword evidence="1" id="KW-0472">Membrane</keyword>
<evidence type="ECO:0000256" key="1">
    <source>
        <dbReference type="SAM" id="Phobius"/>
    </source>
</evidence>
<sequence>MGLLGALWIFWDTRKQGYSLESSVRWAIGTFLVPAAVIPFYLMQSTIKNKFRKSYPRDPRDVTSHILLRCPWCGEFYQGNPEHCPFCQRELKID</sequence>
<gene>
    <name evidence="2" type="ORF">B0537_09555</name>
</gene>
<dbReference type="AlphaFoldDB" id="A0A1S6J0M7"/>
<proteinExistence type="predicted"/>
<protein>
    <submittedName>
        <fullName evidence="2">Uncharacterized protein</fullName>
    </submittedName>
</protein>
<keyword evidence="3" id="KW-1185">Reference proteome</keyword>
<feature type="transmembrane region" description="Helical" evidence="1">
    <location>
        <begin position="24"/>
        <end position="43"/>
    </location>
</feature>
<dbReference type="KEGG" id="dfg:B0537_09555"/>
<reference evidence="2 3" key="1">
    <citation type="journal article" date="2016" name="Int. J. Syst. Evol. Microbiol.">
        <title>Desulfotomaculum ferrireducens sp. nov., a moderately thermophilic sulfate-reducing and dissimilatory Fe(III)-reducing bacterium isolated from compost.</title>
        <authorList>
            <person name="Yang G."/>
            <person name="Guo J."/>
            <person name="Zhuang L."/>
            <person name="Yuan Y."/>
            <person name="Zhou S."/>
        </authorList>
    </citation>
    <scope>NUCLEOTIDE SEQUENCE [LARGE SCALE GENOMIC DNA]</scope>
    <source>
        <strain evidence="2 3">GSS09</strain>
    </source>
</reference>
<dbReference type="Proteomes" id="UP000189464">
    <property type="component" value="Chromosome"/>
</dbReference>
<dbReference type="EMBL" id="CP019698">
    <property type="protein sequence ID" value="AQS60567.1"/>
    <property type="molecule type" value="Genomic_DNA"/>
</dbReference>
<keyword evidence="1" id="KW-1133">Transmembrane helix</keyword>
<evidence type="ECO:0000313" key="3">
    <source>
        <dbReference type="Proteomes" id="UP000189464"/>
    </source>
</evidence>
<keyword evidence="1" id="KW-0812">Transmembrane</keyword>